<feature type="domain" description="Integrase zinc-binding" evidence="1">
    <location>
        <begin position="24"/>
        <end position="66"/>
    </location>
</feature>
<protein>
    <submittedName>
        <fullName evidence="3">Transposase</fullName>
    </submittedName>
</protein>
<proteinExistence type="predicted"/>
<organism evidence="2 3">
    <name type="scientific">Haemonchus contortus</name>
    <name type="common">Barber pole worm</name>
    <dbReference type="NCBI Taxonomy" id="6289"/>
    <lineage>
        <taxon>Eukaryota</taxon>
        <taxon>Metazoa</taxon>
        <taxon>Ecdysozoa</taxon>
        <taxon>Nematoda</taxon>
        <taxon>Chromadorea</taxon>
        <taxon>Rhabditida</taxon>
        <taxon>Rhabditina</taxon>
        <taxon>Rhabditomorpha</taxon>
        <taxon>Strongyloidea</taxon>
        <taxon>Trichostrongylidae</taxon>
        <taxon>Haemonchus</taxon>
    </lineage>
</organism>
<sequence length="70" mass="7843">DVNGLVIATSFVGYRITTSARHSKAHAGVLAGHFCVMKVFSQLRNKHSEMMKHIDTWTRECKTCLLAIPK</sequence>
<dbReference type="WBParaSite" id="HCON_00116060-00001">
    <property type="protein sequence ID" value="HCON_00116060-00001"/>
    <property type="gene ID" value="HCON_00116060"/>
</dbReference>
<dbReference type="Proteomes" id="UP000025227">
    <property type="component" value="Unplaced"/>
</dbReference>
<dbReference type="AlphaFoldDB" id="A0A7I4YLD9"/>
<dbReference type="Pfam" id="PF17921">
    <property type="entry name" value="Integrase_H2C2"/>
    <property type="match status" value="1"/>
</dbReference>
<evidence type="ECO:0000259" key="1">
    <source>
        <dbReference type="Pfam" id="PF17921"/>
    </source>
</evidence>
<keyword evidence="2" id="KW-1185">Reference proteome</keyword>
<dbReference type="InterPro" id="IPR041588">
    <property type="entry name" value="Integrase_H2C2"/>
</dbReference>
<evidence type="ECO:0000313" key="3">
    <source>
        <dbReference type="WBParaSite" id="HCON_00116060-00001"/>
    </source>
</evidence>
<evidence type="ECO:0000313" key="2">
    <source>
        <dbReference type="Proteomes" id="UP000025227"/>
    </source>
</evidence>
<accession>A0A7I4YLD9</accession>
<reference evidence="3" key="1">
    <citation type="submission" date="2020-12" db="UniProtKB">
        <authorList>
            <consortium name="WormBaseParasite"/>
        </authorList>
    </citation>
    <scope>IDENTIFICATION</scope>
    <source>
        <strain evidence="3">MHco3</strain>
    </source>
</reference>
<name>A0A7I4YLD9_HAECO</name>